<dbReference type="EMBL" id="AEYY01000041">
    <property type="protein sequence ID" value="EHC02260.1"/>
    <property type="molecule type" value="Genomic_DNA"/>
</dbReference>
<gene>
    <name evidence="1" type="ORF">SSUR61_1675</name>
</gene>
<evidence type="ECO:0000313" key="2">
    <source>
        <dbReference type="Proteomes" id="UP000004014"/>
    </source>
</evidence>
<reference evidence="1 2" key="1">
    <citation type="submission" date="2011-03" db="EMBL/GenBank/DDBJ databases">
        <title>Deep-sequencing identification of multiple resistance mechanism for the high antibiotic-resistance strain Streptococcus suis R61.</title>
        <authorList>
            <person name="Hu P."/>
            <person name="Yang M."/>
            <person name="Jin M."/>
            <person name="Xiao J."/>
        </authorList>
    </citation>
    <scope>NUCLEOTIDE SEQUENCE [LARGE SCALE GENOMIC DNA]</scope>
    <source>
        <strain evidence="1 2">R61</strain>
    </source>
</reference>
<sequence length="74" mass="8343">MKVGDETNEVRVSKPKVELRSSLVLREQAIKLHWSFTLITSSQQRLFPSQGKVFSLLLVLGNELQAVLKYAKAS</sequence>
<evidence type="ECO:0000313" key="1">
    <source>
        <dbReference type="EMBL" id="EHC02260.1"/>
    </source>
</evidence>
<name>A0AA87F7U8_STRSU</name>
<accession>A0AA87F7U8</accession>
<proteinExistence type="predicted"/>
<comment type="caution">
    <text evidence="1">The sequence shown here is derived from an EMBL/GenBank/DDBJ whole genome shotgun (WGS) entry which is preliminary data.</text>
</comment>
<dbReference type="Proteomes" id="UP000004014">
    <property type="component" value="Unassembled WGS sequence"/>
</dbReference>
<dbReference type="AlphaFoldDB" id="A0AA87F7U8"/>
<organism evidence="1 2">
    <name type="scientific">Streptococcus suis R61</name>
    <dbReference type="NCBI Taxonomy" id="996306"/>
    <lineage>
        <taxon>Bacteria</taxon>
        <taxon>Bacillati</taxon>
        <taxon>Bacillota</taxon>
        <taxon>Bacilli</taxon>
        <taxon>Lactobacillales</taxon>
        <taxon>Streptococcaceae</taxon>
        <taxon>Streptococcus</taxon>
    </lineage>
</organism>
<protein>
    <submittedName>
        <fullName evidence="1">Uncharacterized protein</fullName>
    </submittedName>
</protein>